<protein>
    <submittedName>
        <fullName evidence="2">Uncharacterized protein</fullName>
    </submittedName>
</protein>
<gene>
    <name evidence="2" type="ORF">NCTC8129_01568</name>
</gene>
<keyword evidence="1" id="KW-1133">Transmembrane helix</keyword>
<keyword evidence="1" id="KW-0812">Transmembrane</keyword>
<dbReference type="Proteomes" id="UP000254070">
    <property type="component" value="Unassembled WGS sequence"/>
</dbReference>
<reference evidence="2 3" key="1">
    <citation type="submission" date="2018-06" db="EMBL/GenBank/DDBJ databases">
        <authorList>
            <consortium name="Pathogen Informatics"/>
            <person name="Doyle S."/>
        </authorList>
    </citation>
    <scope>NUCLEOTIDE SEQUENCE [LARGE SCALE GENOMIC DNA]</scope>
    <source>
        <strain evidence="2 3">NCTC8129</strain>
    </source>
</reference>
<dbReference type="RefSeq" id="WP_258863831.1">
    <property type="nucleotide sequence ID" value="NZ_UGIF01000002.1"/>
</dbReference>
<evidence type="ECO:0000313" key="3">
    <source>
        <dbReference type="Proteomes" id="UP000254070"/>
    </source>
</evidence>
<feature type="transmembrane region" description="Helical" evidence="1">
    <location>
        <begin position="117"/>
        <end position="140"/>
    </location>
</feature>
<evidence type="ECO:0000256" key="1">
    <source>
        <dbReference type="SAM" id="Phobius"/>
    </source>
</evidence>
<keyword evidence="1" id="KW-0472">Membrane</keyword>
<dbReference type="EMBL" id="UGIF01000002">
    <property type="protein sequence ID" value="STP29372.1"/>
    <property type="molecule type" value="Genomic_DNA"/>
</dbReference>
<dbReference type="AlphaFoldDB" id="A0A377KKR9"/>
<evidence type="ECO:0000313" key="2">
    <source>
        <dbReference type="EMBL" id="STP29372.1"/>
    </source>
</evidence>
<sequence>MAKEIVLIDRIQRLGIEEDRLPIFEALTLLENINKQTVNHSGSCRIRIYNRRNRLLYTLELQFPFKDPIEEIIAAHVNTVEMDETTVKKGRFKEGNNPLKMRNDTKTGRFNTFAKRCILLSIGIATFIILGKLTLDYFFVPSEKKASKTLVKQDSWEQLLQKKPTLKQ</sequence>
<proteinExistence type="predicted"/>
<name>A0A377KKR9_9ENTE</name>
<accession>A0A377KKR9</accession>
<organism evidence="2 3">
    <name type="scientific">Enterococcus durans</name>
    <dbReference type="NCBI Taxonomy" id="53345"/>
    <lineage>
        <taxon>Bacteria</taxon>
        <taxon>Bacillati</taxon>
        <taxon>Bacillota</taxon>
        <taxon>Bacilli</taxon>
        <taxon>Lactobacillales</taxon>
        <taxon>Enterococcaceae</taxon>
        <taxon>Enterococcus</taxon>
    </lineage>
</organism>